<evidence type="ECO:0000259" key="8">
    <source>
        <dbReference type="Pfam" id="PF01618"/>
    </source>
</evidence>
<gene>
    <name evidence="9" type="ORF">NKI27_00335</name>
</gene>
<keyword evidence="10" id="KW-1185">Reference proteome</keyword>
<keyword evidence="2" id="KW-1003">Cell membrane</keyword>
<feature type="transmembrane region" description="Helical" evidence="7">
    <location>
        <begin position="25"/>
        <end position="46"/>
    </location>
</feature>
<evidence type="ECO:0000256" key="3">
    <source>
        <dbReference type="ARBA" id="ARBA00022692"/>
    </source>
</evidence>
<dbReference type="EMBL" id="CP100390">
    <property type="protein sequence ID" value="UZE96228.1"/>
    <property type="molecule type" value="Genomic_DNA"/>
</dbReference>
<feature type="transmembrane region" description="Helical" evidence="7">
    <location>
        <begin position="94"/>
        <end position="115"/>
    </location>
</feature>
<evidence type="ECO:0000256" key="7">
    <source>
        <dbReference type="SAM" id="Phobius"/>
    </source>
</evidence>
<keyword evidence="3 7" id="KW-0812">Transmembrane</keyword>
<evidence type="ECO:0000256" key="2">
    <source>
        <dbReference type="ARBA" id="ARBA00022475"/>
    </source>
</evidence>
<feature type="transmembrane region" description="Helical" evidence="7">
    <location>
        <begin position="135"/>
        <end position="156"/>
    </location>
</feature>
<reference evidence="9" key="1">
    <citation type="submission" date="2022-06" db="EMBL/GenBank/DDBJ databases">
        <title>Alkalimarinus sp. nov., isolated from gut of a Alitta virens.</title>
        <authorList>
            <person name="Yang A.I."/>
            <person name="Shin N.-R."/>
        </authorList>
    </citation>
    <scope>NUCLEOTIDE SEQUENCE</scope>
    <source>
        <strain evidence="9">A2M4</strain>
    </source>
</reference>
<organism evidence="9 10">
    <name type="scientific">Alkalimarinus alittae</name>
    <dbReference type="NCBI Taxonomy" id="2961619"/>
    <lineage>
        <taxon>Bacteria</taxon>
        <taxon>Pseudomonadati</taxon>
        <taxon>Pseudomonadota</taxon>
        <taxon>Gammaproteobacteria</taxon>
        <taxon>Alteromonadales</taxon>
        <taxon>Alteromonadaceae</taxon>
        <taxon>Alkalimarinus</taxon>
    </lineage>
</organism>
<evidence type="ECO:0000256" key="6">
    <source>
        <dbReference type="RuleBase" id="RU004057"/>
    </source>
</evidence>
<proteinExistence type="inferred from homology"/>
<dbReference type="Pfam" id="PF01618">
    <property type="entry name" value="MotA_ExbB"/>
    <property type="match status" value="1"/>
</dbReference>
<feature type="domain" description="MotA/TolQ/ExbB proton channel" evidence="8">
    <location>
        <begin position="66"/>
        <end position="171"/>
    </location>
</feature>
<dbReference type="Proteomes" id="UP001163739">
    <property type="component" value="Chromosome"/>
</dbReference>
<sequence>MQTLVTSILHSLNDIQAFIEQGGPIIWAVFATCFLLWLCIVDRYWFYKMGFPQLAKKTIVDWQRRSDHQSWRAYKIREGIISEVRIQLHARLSVIKTLIILCPLLGLLGTVTGMIKVFEIIAVNGTSNAQSMAQGVYLATIPTMAGLVVALSGYYFSVRLKQIADNETSKLADKLMLL</sequence>
<evidence type="ECO:0000313" key="10">
    <source>
        <dbReference type="Proteomes" id="UP001163739"/>
    </source>
</evidence>
<comment type="subcellular location">
    <subcellularLocation>
        <location evidence="1">Cell membrane</location>
        <topology evidence="1">Multi-pass membrane protein</topology>
    </subcellularLocation>
    <subcellularLocation>
        <location evidence="6">Membrane</location>
        <topology evidence="6">Multi-pass membrane protein</topology>
    </subcellularLocation>
</comment>
<dbReference type="PANTHER" id="PTHR30625">
    <property type="entry name" value="PROTEIN TOLQ"/>
    <property type="match status" value="1"/>
</dbReference>
<dbReference type="InterPro" id="IPR050790">
    <property type="entry name" value="ExbB/TolQ_transport"/>
</dbReference>
<name>A0ABY6N2B9_9ALTE</name>
<dbReference type="InterPro" id="IPR002898">
    <property type="entry name" value="MotA_ExbB_proton_chnl"/>
</dbReference>
<evidence type="ECO:0000256" key="4">
    <source>
        <dbReference type="ARBA" id="ARBA00022989"/>
    </source>
</evidence>
<protein>
    <submittedName>
        <fullName evidence="9">MotA/TolQ/ExbB proton channel family protein</fullName>
    </submittedName>
</protein>
<keyword evidence="5 7" id="KW-0472">Membrane</keyword>
<dbReference type="RefSeq" id="WP_265047712.1">
    <property type="nucleotide sequence ID" value="NZ_CP100390.1"/>
</dbReference>
<evidence type="ECO:0000313" key="9">
    <source>
        <dbReference type="EMBL" id="UZE96228.1"/>
    </source>
</evidence>
<dbReference type="PANTHER" id="PTHR30625:SF18">
    <property type="entry name" value="TONB2 ENERGY TRANSDUCTION SYSTEM INNER MEMBRANE COMPONENT EXBB"/>
    <property type="match status" value="1"/>
</dbReference>
<keyword evidence="4 7" id="KW-1133">Transmembrane helix</keyword>
<comment type="similarity">
    <text evidence="6">Belongs to the exbB/tolQ family.</text>
</comment>
<keyword evidence="6" id="KW-0653">Protein transport</keyword>
<accession>A0ABY6N2B9</accession>
<keyword evidence="6" id="KW-0813">Transport</keyword>
<evidence type="ECO:0000256" key="5">
    <source>
        <dbReference type="ARBA" id="ARBA00023136"/>
    </source>
</evidence>
<evidence type="ECO:0000256" key="1">
    <source>
        <dbReference type="ARBA" id="ARBA00004651"/>
    </source>
</evidence>